<sequence>MHDSSICASRISKRKEPNKQSQRLESEQEQVMQNSECNSISTLLNDKDDTTATLDNLYKIIDLKHFIQESIQQMKDDIRNELKAELDKMRKELHARDVNYIRLQSDLERYKEEEKKVI</sequence>
<reference evidence="2 3" key="1">
    <citation type="submission" date="2024-11" db="EMBL/GenBank/DDBJ databases">
        <title>Chromosome-level genome assembly of the freshwater bivalve Anodonta woodiana.</title>
        <authorList>
            <person name="Chen X."/>
        </authorList>
    </citation>
    <scope>NUCLEOTIDE SEQUENCE [LARGE SCALE GENOMIC DNA]</scope>
    <source>
        <strain evidence="2">MN2024</strain>
        <tissue evidence="2">Gills</tissue>
    </source>
</reference>
<feature type="compositionally biased region" description="Basic and acidic residues" evidence="1">
    <location>
        <begin position="14"/>
        <end position="26"/>
    </location>
</feature>
<dbReference type="AlphaFoldDB" id="A0ABD3XSE0"/>
<proteinExistence type="predicted"/>
<evidence type="ECO:0000313" key="3">
    <source>
        <dbReference type="Proteomes" id="UP001634394"/>
    </source>
</evidence>
<protein>
    <submittedName>
        <fullName evidence="2">Uncharacterized protein</fullName>
    </submittedName>
</protein>
<keyword evidence="3" id="KW-1185">Reference proteome</keyword>
<dbReference type="EMBL" id="JBJQND010000001">
    <property type="protein sequence ID" value="KAL3889115.1"/>
    <property type="molecule type" value="Genomic_DNA"/>
</dbReference>
<accession>A0ABD3XSE0</accession>
<dbReference type="Proteomes" id="UP001634394">
    <property type="component" value="Unassembled WGS sequence"/>
</dbReference>
<comment type="caution">
    <text evidence="2">The sequence shown here is derived from an EMBL/GenBank/DDBJ whole genome shotgun (WGS) entry which is preliminary data.</text>
</comment>
<organism evidence="2 3">
    <name type="scientific">Sinanodonta woodiana</name>
    <name type="common">Chinese pond mussel</name>
    <name type="synonym">Anodonta woodiana</name>
    <dbReference type="NCBI Taxonomy" id="1069815"/>
    <lineage>
        <taxon>Eukaryota</taxon>
        <taxon>Metazoa</taxon>
        <taxon>Spiralia</taxon>
        <taxon>Lophotrochozoa</taxon>
        <taxon>Mollusca</taxon>
        <taxon>Bivalvia</taxon>
        <taxon>Autobranchia</taxon>
        <taxon>Heteroconchia</taxon>
        <taxon>Palaeoheterodonta</taxon>
        <taxon>Unionida</taxon>
        <taxon>Unionoidea</taxon>
        <taxon>Unionidae</taxon>
        <taxon>Unioninae</taxon>
        <taxon>Sinanodonta</taxon>
    </lineage>
</organism>
<feature type="region of interest" description="Disordered" evidence="1">
    <location>
        <begin position="1"/>
        <end position="32"/>
    </location>
</feature>
<gene>
    <name evidence="2" type="ORF">ACJMK2_001470</name>
</gene>
<evidence type="ECO:0000256" key="1">
    <source>
        <dbReference type="SAM" id="MobiDB-lite"/>
    </source>
</evidence>
<name>A0ABD3XSE0_SINWO</name>
<evidence type="ECO:0000313" key="2">
    <source>
        <dbReference type="EMBL" id="KAL3889115.1"/>
    </source>
</evidence>